<dbReference type="EMBL" id="AZSP01000112">
    <property type="protein sequence ID" value="PVE12352.1"/>
    <property type="molecule type" value="Genomic_DNA"/>
</dbReference>
<dbReference type="AlphaFoldDB" id="A0A2T7TB77"/>
<evidence type="ECO:0000313" key="2">
    <source>
        <dbReference type="Proteomes" id="UP000245992"/>
    </source>
</evidence>
<keyword evidence="2" id="KW-1185">Reference proteome</keyword>
<proteinExistence type="predicted"/>
<protein>
    <submittedName>
        <fullName evidence="1">Uncharacterized protein</fullName>
    </submittedName>
</protein>
<evidence type="ECO:0000313" key="1">
    <source>
        <dbReference type="EMBL" id="PVE12352.1"/>
    </source>
</evidence>
<comment type="caution">
    <text evidence="1">The sequence shown here is derived from an EMBL/GenBank/DDBJ whole genome shotgun (WGS) entry which is preliminary data.</text>
</comment>
<sequence length="30" mass="3324">MEITVQWDFGSLLGRRLRNAFFPAGVTAVA</sequence>
<gene>
    <name evidence="1" type="ORF">Y717_03345</name>
</gene>
<name>A0A2T7TB77_9ACTN</name>
<reference evidence="1 2" key="1">
    <citation type="submission" date="2013-12" db="EMBL/GenBank/DDBJ databases">
        <title>Annotated genome of Streptomyces scopuliridis.</title>
        <authorList>
            <person name="Olson J.B."/>
        </authorList>
    </citation>
    <scope>NUCLEOTIDE SEQUENCE [LARGE SCALE GENOMIC DNA]</scope>
    <source>
        <strain evidence="1 2">RB72</strain>
    </source>
</reference>
<dbReference type="Proteomes" id="UP000245992">
    <property type="component" value="Unassembled WGS sequence"/>
</dbReference>
<dbReference type="STRING" id="1440053.GCA_000718095_06434"/>
<organism evidence="1 2">
    <name type="scientific">Streptomyces scopuliridis RB72</name>
    <dbReference type="NCBI Taxonomy" id="1440053"/>
    <lineage>
        <taxon>Bacteria</taxon>
        <taxon>Bacillati</taxon>
        <taxon>Actinomycetota</taxon>
        <taxon>Actinomycetes</taxon>
        <taxon>Kitasatosporales</taxon>
        <taxon>Streptomycetaceae</taxon>
        <taxon>Streptomyces</taxon>
    </lineage>
</organism>
<accession>A0A2T7TB77</accession>